<comment type="caution">
    <text evidence="2">The sequence shown here is derived from an EMBL/GenBank/DDBJ whole genome shotgun (WGS) entry which is preliminary data.</text>
</comment>
<evidence type="ECO:0000313" key="3">
    <source>
        <dbReference type="Proteomes" id="UP000494206"/>
    </source>
</evidence>
<name>A0A8S1FBG6_9PELO</name>
<keyword evidence="1" id="KW-0472">Membrane</keyword>
<sequence>MYRGQQYMQLGIGRGNTPTWNDGVISDKYVGYYIGSSHGKKGDSGSGVFSMSGFFLGTSVGEKDFCFNDYANLSLSEVADHHPDTKIIRADLILGISKIIPGVSGPGPLSDPHPVSSCRFLSSVILELLSFLDMLILIALFVFPTIFCMPPPNGLNLKPAKQISTDQVEPTEKIEPPPNLQLRSRMMAAMNSNKFTSASNERVNLKVRPVLTTNFIDANGKVVRDVVSVPIRVSDGHIHSIPKNSKNVQSSASVVETGEKNVNVSFRSSLPLWLV</sequence>
<dbReference type="OrthoDB" id="5842817at2759"/>
<dbReference type="EMBL" id="CADEPM010000009">
    <property type="protein sequence ID" value="CAB3409940.1"/>
    <property type="molecule type" value="Genomic_DNA"/>
</dbReference>
<evidence type="ECO:0000256" key="1">
    <source>
        <dbReference type="SAM" id="Phobius"/>
    </source>
</evidence>
<proteinExistence type="predicted"/>
<keyword evidence="3" id="KW-1185">Reference proteome</keyword>
<feature type="transmembrane region" description="Helical" evidence="1">
    <location>
        <begin position="124"/>
        <end position="147"/>
    </location>
</feature>
<dbReference type="AlphaFoldDB" id="A0A8S1FBG6"/>
<dbReference type="Proteomes" id="UP000494206">
    <property type="component" value="Unassembled WGS sequence"/>
</dbReference>
<protein>
    <submittedName>
        <fullName evidence="2">Uncharacterized protein</fullName>
    </submittedName>
</protein>
<accession>A0A8S1FBG6</accession>
<reference evidence="2 3" key="1">
    <citation type="submission" date="2020-04" db="EMBL/GenBank/DDBJ databases">
        <authorList>
            <person name="Laetsch R D."/>
            <person name="Stevens L."/>
            <person name="Kumar S."/>
            <person name="Blaxter L. M."/>
        </authorList>
    </citation>
    <scope>NUCLEOTIDE SEQUENCE [LARGE SCALE GENOMIC DNA]</scope>
</reference>
<keyword evidence="1" id="KW-1133">Transmembrane helix</keyword>
<keyword evidence="1" id="KW-0812">Transmembrane</keyword>
<evidence type="ECO:0000313" key="2">
    <source>
        <dbReference type="EMBL" id="CAB3409940.1"/>
    </source>
</evidence>
<organism evidence="2 3">
    <name type="scientific">Caenorhabditis bovis</name>
    <dbReference type="NCBI Taxonomy" id="2654633"/>
    <lineage>
        <taxon>Eukaryota</taxon>
        <taxon>Metazoa</taxon>
        <taxon>Ecdysozoa</taxon>
        <taxon>Nematoda</taxon>
        <taxon>Chromadorea</taxon>
        <taxon>Rhabditida</taxon>
        <taxon>Rhabditina</taxon>
        <taxon>Rhabditomorpha</taxon>
        <taxon>Rhabditoidea</taxon>
        <taxon>Rhabditidae</taxon>
        <taxon>Peloderinae</taxon>
        <taxon>Caenorhabditis</taxon>
    </lineage>
</organism>
<gene>
    <name evidence="2" type="ORF">CBOVIS_LOCUS11529</name>
</gene>